<dbReference type="PANTHER" id="PTHR12442">
    <property type="entry name" value="DYNEIN INTERMEDIATE CHAIN"/>
    <property type="match status" value="1"/>
</dbReference>
<dbReference type="RefSeq" id="XP_008482196.1">
    <property type="nucleotide sequence ID" value="XM_008483974.2"/>
</dbReference>
<evidence type="ECO:0000256" key="10">
    <source>
        <dbReference type="ARBA" id="ARBA00040002"/>
    </source>
</evidence>
<dbReference type="InterPro" id="IPR001680">
    <property type="entry name" value="WD40_rpt"/>
</dbReference>
<dbReference type="Pfam" id="PF00400">
    <property type="entry name" value="WD40"/>
    <property type="match status" value="1"/>
</dbReference>
<dbReference type="GO" id="GO:0045503">
    <property type="term" value="F:dynein light chain binding"/>
    <property type="evidence" value="ECO:0007669"/>
    <property type="project" value="TreeGrafter"/>
</dbReference>
<organism evidence="13 14">
    <name type="scientific">Diaphorina citri</name>
    <name type="common">Asian citrus psyllid</name>
    <dbReference type="NCBI Taxonomy" id="121845"/>
    <lineage>
        <taxon>Eukaryota</taxon>
        <taxon>Metazoa</taxon>
        <taxon>Ecdysozoa</taxon>
        <taxon>Arthropoda</taxon>
        <taxon>Hexapoda</taxon>
        <taxon>Insecta</taxon>
        <taxon>Pterygota</taxon>
        <taxon>Neoptera</taxon>
        <taxon>Paraneoptera</taxon>
        <taxon>Hemiptera</taxon>
        <taxon>Sternorrhyncha</taxon>
        <taxon>Psylloidea</taxon>
        <taxon>Psyllidae</taxon>
        <taxon>Diaphorininae</taxon>
        <taxon>Diaphorina</taxon>
    </lineage>
</organism>
<name>A0A1S3DJE6_DIACI</name>
<gene>
    <name evidence="14" type="primary">LOC103518893</name>
</gene>
<dbReference type="GeneID" id="103518893"/>
<dbReference type="GO" id="GO:0005858">
    <property type="term" value="C:axonemal dynein complex"/>
    <property type="evidence" value="ECO:0007669"/>
    <property type="project" value="TreeGrafter"/>
</dbReference>
<keyword evidence="8" id="KW-0966">Cell projection</keyword>
<dbReference type="InterPro" id="IPR050687">
    <property type="entry name" value="Dynein_IC"/>
</dbReference>
<evidence type="ECO:0000256" key="8">
    <source>
        <dbReference type="ARBA" id="ARBA00023273"/>
    </source>
</evidence>
<keyword evidence="4" id="KW-0677">Repeat</keyword>
<evidence type="ECO:0000256" key="4">
    <source>
        <dbReference type="ARBA" id="ARBA00022737"/>
    </source>
</evidence>
<comment type="subcellular location">
    <subcellularLocation>
        <location evidence="1">Cytoplasm</location>
        <location evidence="1">Cytoskeleton</location>
        <location evidence="1">Flagellum axoneme</location>
    </subcellularLocation>
    <subcellularLocation>
        <location evidence="9">Dynein axonemal particle</location>
    </subcellularLocation>
</comment>
<evidence type="ECO:0000256" key="2">
    <source>
        <dbReference type="ARBA" id="ARBA00022490"/>
    </source>
</evidence>
<evidence type="ECO:0000256" key="7">
    <source>
        <dbReference type="ARBA" id="ARBA00023212"/>
    </source>
</evidence>
<keyword evidence="7" id="KW-0206">Cytoskeleton</keyword>
<accession>A0A1S3DJE6</accession>
<dbReference type="GO" id="GO:0003341">
    <property type="term" value="P:cilium movement"/>
    <property type="evidence" value="ECO:0007669"/>
    <property type="project" value="TreeGrafter"/>
</dbReference>
<keyword evidence="6" id="KW-0969">Cilium</keyword>
<dbReference type="InterPro" id="IPR036322">
    <property type="entry name" value="WD40_repeat_dom_sf"/>
</dbReference>
<dbReference type="PROSITE" id="PS50082">
    <property type="entry name" value="WD_REPEATS_2"/>
    <property type="match status" value="1"/>
</dbReference>
<keyword evidence="5" id="KW-0282">Flagellum</keyword>
<dbReference type="PaxDb" id="121845-A0A1S3DJE6"/>
<keyword evidence="3 12" id="KW-0853">WD repeat</keyword>
<keyword evidence="2" id="KW-0963">Cytoplasm</keyword>
<protein>
    <recommendedName>
        <fullName evidence="10">Dynein axonemal intermediate chain 4</fullName>
    </recommendedName>
    <alternativeName>
        <fullName evidence="11">WD repeat-containing protein 78</fullName>
    </alternativeName>
</protein>
<dbReference type="GO" id="GO:0120293">
    <property type="term" value="C:dynein axonemal particle"/>
    <property type="evidence" value="ECO:0007669"/>
    <property type="project" value="UniProtKB-SubCell"/>
</dbReference>
<evidence type="ECO:0000256" key="3">
    <source>
        <dbReference type="ARBA" id="ARBA00022574"/>
    </source>
</evidence>
<evidence type="ECO:0000313" key="14">
    <source>
        <dbReference type="RefSeq" id="XP_008482196.1"/>
    </source>
</evidence>
<proteinExistence type="predicted"/>
<sequence length="675" mass="77846">MFSKPKDEENKVCAIKISESELFNVLDVKQTKLSTKSEAAKYILVQNEKYNKLLSSQRVLVDEASQTPPVNFNKSFKTQYTSIDSDVIVTTTQNRGVDPKQYDEDECPVNEHLTDEEDYLNQYPADVVIDQIKKLAIIIERHLDQDKEKIVNIERFSNTEERINYLQERGREVIDDIDLDLLFTIPTDLGAVLVMDWHPGHDHLVAVAYGSAFTNEKGMRSGYLYIWNLNNSKTPERIYTFPAIITNMEFSKWKPHFLMITCDDGEIHVLEVERRTKLTIHGDENETSHHIVASNIRRDKMIRPVCATWYNEDEGETILCCKENGKIRKYTLKPPELERMLLMKWAPTISLNNYPLLNNVVLLNLVADNNRPDTSDFFYVATDEGKVHKMSYSLKETDFVYNAHDCMVTSFEFSPFVEQLFLTSSVDGTIKIWCTKYDMPLMTLQKDILPVKKAGWHPKQSTVIISVIQTKIQVWYLTKNKSEPHIVQTVPSRKQINDFVFSRNGVNLCVGDEGGNVFVYKILMCPNLDYPENPTQLQVLQLCKTVLSWKLPRPAKQYLGSLPYPWTADDSNSQDEKAALAKDFALLKATYPKLLVDPIQTKTLTEKFEELFDIKTKGTEKRSQKALKKKDKCLKVIMKKLCRCKEECKEEIAKEVPDIQKVLSELMNKDDLGKE</sequence>
<dbReference type="Gene3D" id="2.130.10.10">
    <property type="entry name" value="YVTN repeat-like/Quinoprotein amine dehydrogenase"/>
    <property type="match status" value="2"/>
</dbReference>
<keyword evidence="13" id="KW-1185">Reference proteome</keyword>
<dbReference type="Proteomes" id="UP000079169">
    <property type="component" value="Unplaced"/>
</dbReference>
<dbReference type="PANTHER" id="PTHR12442:SF12">
    <property type="entry name" value="DYNEIN AXONEMAL INTERMEDIATE CHAIN 4"/>
    <property type="match status" value="1"/>
</dbReference>
<evidence type="ECO:0000256" key="1">
    <source>
        <dbReference type="ARBA" id="ARBA00004611"/>
    </source>
</evidence>
<evidence type="ECO:0000256" key="6">
    <source>
        <dbReference type="ARBA" id="ARBA00023069"/>
    </source>
</evidence>
<dbReference type="STRING" id="121845.A0A1S3DJE6"/>
<feature type="repeat" description="WD" evidence="12">
    <location>
        <begin position="401"/>
        <end position="433"/>
    </location>
</feature>
<dbReference type="PROSITE" id="PS50294">
    <property type="entry name" value="WD_REPEATS_REGION"/>
    <property type="match status" value="1"/>
</dbReference>
<dbReference type="SUPFAM" id="SSF50978">
    <property type="entry name" value="WD40 repeat-like"/>
    <property type="match status" value="1"/>
</dbReference>
<evidence type="ECO:0000256" key="5">
    <source>
        <dbReference type="ARBA" id="ARBA00022846"/>
    </source>
</evidence>
<dbReference type="InterPro" id="IPR015943">
    <property type="entry name" value="WD40/YVTN_repeat-like_dom_sf"/>
</dbReference>
<dbReference type="AlphaFoldDB" id="A0A1S3DJE6"/>
<reference evidence="14" key="1">
    <citation type="submission" date="2025-08" db="UniProtKB">
        <authorList>
            <consortium name="RefSeq"/>
        </authorList>
    </citation>
    <scope>IDENTIFICATION</scope>
</reference>
<dbReference type="GO" id="GO:0045504">
    <property type="term" value="F:dynein heavy chain binding"/>
    <property type="evidence" value="ECO:0007669"/>
    <property type="project" value="TreeGrafter"/>
</dbReference>
<evidence type="ECO:0000256" key="12">
    <source>
        <dbReference type="PROSITE-ProRule" id="PRU00221"/>
    </source>
</evidence>
<dbReference type="OMA" id="SLDYYEW"/>
<evidence type="ECO:0000313" key="13">
    <source>
        <dbReference type="Proteomes" id="UP000079169"/>
    </source>
</evidence>
<dbReference type="SMART" id="SM00320">
    <property type="entry name" value="WD40"/>
    <property type="match status" value="4"/>
</dbReference>
<dbReference type="KEGG" id="dci:103518893"/>
<evidence type="ECO:0000256" key="11">
    <source>
        <dbReference type="ARBA" id="ARBA00041557"/>
    </source>
</evidence>
<evidence type="ECO:0000256" key="9">
    <source>
        <dbReference type="ARBA" id="ARBA00024190"/>
    </source>
</evidence>